<feature type="transmembrane region" description="Helical" evidence="7">
    <location>
        <begin position="234"/>
        <end position="262"/>
    </location>
</feature>
<gene>
    <name evidence="8" type="ORF">CFK41_07620</name>
</gene>
<comment type="similarity">
    <text evidence="2">Belongs to the UPF0324 family.</text>
</comment>
<proteinExistence type="inferred from homology"/>
<evidence type="ECO:0000313" key="9">
    <source>
        <dbReference type="Proteomes" id="UP000217889"/>
    </source>
</evidence>
<feature type="transmembrane region" description="Helical" evidence="7">
    <location>
        <begin position="283"/>
        <end position="301"/>
    </location>
</feature>
<accession>A0A291GWS5</accession>
<dbReference type="AlphaFoldDB" id="A0A291GWS5"/>
<evidence type="ECO:0000256" key="1">
    <source>
        <dbReference type="ARBA" id="ARBA00004651"/>
    </source>
</evidence>
<keyword evidence="5 7" id="KW-1133">Transmembrane helix</keyword>
<evidence type="ECO:0000256" key="4">
    <source>
        <dbReference type="ARBA" id="ARBA00022692"/>
    </source>
</evidence>
<feature type="transmembrane region" description="Helical" evidence="7">
    <location>
        <begin position="342"/>
        <end position="364"/>
    </location>
</feature>
<feature type="transmembrane region" description="Helical" evidence="7">
    <location>
        <begin position="313"/>
        <end position="330"/>
    </location>
</feature>
<name>A0A291GWS5_9MICO</name>
<evidence type="ECO:0000256" key="3">
    <source>
        <dbReference type="ARBA" id="ARBA00022475"/>
    </source>
</evidence>
<dbReference type="OrthoDB" id="9766798at2"/>
<feature type="transmembrane region" description="Helical" evidence="7">
    <location>
        <begin position="188"/>
        <end position="214"/>
    </location>
</feature>
<reference evidence="8 9" key="1">
    <citation type="journal article" date="2014" name="Int. J. Syst. Evol. Microbiol.">
        <title>Brachybacterium ginsengisoli sp. nov., isolated from soil of a ginseng field.</title>
        <authorList>
            <person name="Hoang V.A."/>
            <person name="Kim Y.J."/>
            <person name="Nguyen N.L."/>
            <person name="Yang D.C."/>
        </authorList>
    </citation>
    <scope>NUCLEOTIDE SEQUENCE [LARGE SCALE GENOMIC DNA]</scope>
    <source>
        <strain evidence="8 9">DCY80</strain>
    </source>
</reference>
<comment type="subcellular location">
    <subcellularLocation>
        <location evidence="1">Cell membrane</location>
        <topology evidence="1">Multi-pass membrane protein</topology>
    </subcellularLocation>
</comment>
<dbReference type="PANTHER" id="PTHR30106:SF2">
    <property type="entry name" value="UPF0324 INNER MEMBRANE PROTEIN YEIH"/>
    <property type="match status" value="1"/>
</dbReference>
<dbReference type="PANTHER" id="PTHR30106">
    <property type="entry name" value="INNER MEMBRANE PROTEIN YEIH-RELATED"/>
    <property type="match status" value="1"/>
</dbReference>
<keyword evidence="9" id="KW-1185">Reference proteome</keyword>
<sequence length="365" mass="36559">MPSSRSAVYRAPARAGKVLLMPRTLPHARPGTTAPASPEPRRGVLPGLALSLAVAAAAMLLSQVLPGVSALVIAIAAGIASANLLPLPAALSPGLAVSSKKLLRAGIVLLGLQVALQDLLALGAPMLAVVVAVVAGGILGTVLIGRALGVDRGLTILVACGFSICGAAAVAAAAGVTDPEEEHEERTITAIALVVLFGTLMILMVPALAAVLHLDPEIAGAWAGASIHEVAQVVAAGGAIGGAALTLAVIVKLARVLLLAPVMAVLSLQQRREGGAEGRRPPLVPLFVLGFLAMVLLRSIVPLPDGVLDVGRLLQTALLTAAMFALGTGVKVRRLLQVGPRPLALAALSTLLVSTIALGGVLLVS</sequence>
<dbReference type="KEGG" id="bgg:CFK41_07620"/>
<dbReference type="Proteomes" id="UP000217889">
    <property type="component" value="Chromosome"/>
</dbReference>
<keyword evidence="3" id="KW-1003">Cell membrane</keyword>
<evidence type="ECO:0000256" key="6">
    <source>
        <dbReference type="ARBA" id="ARBA00023136"/>
    </source>
</evidence>
<feature type="transmembrane region" description="Helical" evidence="7">
    <location>
        <begin position="154"/>
        <end position="176"/>
    </location>
</feature>
<feature type="transmembrane region" description="Helical" evidence="7">
    <location>
        <begin position="127"/>
        <end position="148"/>
    </location>
</feature>
<evidence type="ECO:0000256" key="5">
    <source>
        <dbReference type="ARBA" id="ARBA00022989"/>
    </source>
</evidence>
<feature type="transmembrane region" description="Helical" evidence="7">
    <location>
        <begin position="43"/>
        <end position="61"/>
    </location>
</feature>
<dbReference type="EMBL" id="CP023564">
    <property type="protein sequence ID" value="ATG54647.1"/>
    <property type="molecule type" value="Genomic_DNA"/>
</dbReference>
<feature type="transmembrane region" description="Helical" evidence="7">
    <location>
        <begin position="68"/>
        <end position="90"/>
    </location>
</feature>
<protein>
    <submittedName>
        <fullName evidence="8">Putative sulfate exporter family transporter</fullName>
    </submittedName>
</protein>
<dbReference type="InterPro" id="IPR018383">
    <property type="entry name" value="UPF0324_pro"/>
</dbReference>
<keyword evidence="6 7" id="KW-0472">Membrane</keyword>
<evidence type="ECO:0000313" key="8">
    <source>
        <dbReference type="EMBL" id="ATG54647.1"/>
    </source>
</evidence>
<dbReference type="Pfam" id="PF03601">
    <property type="entry name" value="Cons_hypoth698"/>
    <property type="match status" value="1"/>
</dbReference>
<dbReference type="GO" id="GO:0005886">
    <property type="term" value="C:plasma membrane"/>
    <property type="evidence" value="ECO:0007669"/>
    <property type="project" value="UniProtKB-SubCell"/>
</dbReference>
<evidence type="ECO:0000256" key="7">
    <source>
        <dbReference type="SAM" id="Phobius"/>
    </source>
</evidence>
<keyword evidence="4 7" id="KW-0812">Transmembrane</keyword>
<organism evidence="8 9">
    <name type="scientific">Brachybacterium ginsengisoli</name>
    <dbReference type="NCBI Taxonomy" id="1331682"/>
    <lineage>
        <taxon>Bacteria</taxon>
        <taxon>Bacillati</taxon>
        <taxon>Actinomycetota</taxon>
        <taxon>Actinomycetes</taxon>
        <taxon>Micrococcales</taxon>
        <taxon>Dermabacteraceae</taxon>
        <taxon>Brachybacterium</taxon>
    </lineage>
</organism>
<evidence type="ECO:0000256" key="2">
    <source>
        <dbReference type="ARBA" id="ARBA00007977"/>
    </source>
</evidence>